<sequence>MVPWRDRLSFRRYIPGKVIKYEVKLFKACTKDGYTLNINVYAGKSDRQVGVGHAKDVCLKLMQNYKGVGRTLYVDNSYTSLPLALRLLKEDTFICGTVRSTRKGLPKEVSEAKVAQGSVTGLRSKDGVKLLKWMDKRPVLMLTSVAKHEATLVDSDKKTRDGAPIPKPQAVLDYNAAKKGMEYSDQMASYYSCLRKGLKWYGKVAVELLVGSTIVNAWNIRGMLEGMSTPIIKFREELARSLFGPRQDKIEKSRGRKCVHTLEKTGGSARNTRRRCTGCYAAISTSSSPNDARVRGRKVTTFCGECPGKPFMCLSCFNSKHK</sequence>
<gene>
    <name evidence="1" type="ORF">HPB49_012020</name>
</gene>
<reference evidence="1" key="1">
    <citation type="submission" date="2020-05" db="EMBL/GenBank/DDBJ databases">
        <title>Large-scale comparative analyses of tick genomes elucidate their genetic diversity and vector capacities.</title>
        <authorList>
            <person name="Jia N."/>
            <person name="Wang J."/>
            <person name="Shi W."/>
            <person name="Du L."/>
            <person name="Sun Y."/>
            <person name="Zhan W."/>
            <person name="Jiang J."/>
            <person name="Wang Q."/>
            <person name="Zhang B."/>
            <person name="Ji P."/>
            <person name="Sakyi L.B."/>
            <person name="Cui X."/>
            <person name="Yuan T."/>
            <person name="Jiang B."/>
            <person name="Yang W."/>
            <person name="Lam T.T.-Y."/>
            <person name="Chang Q."/>
            <person name="Ding S."/>
            <person name="Wang X."/>
            <person name="Zhu J."/>
            <person name="Ruan X."/>
            <person name="Zhao L."/>
            <person name="Wei J."/>
            <person name="Que T."/>
            <person name="Du C."/>
            <person name="Cheng J."/>
            <person name="Dai P."/>
            <person name="Han X."/>
            <person name="Huang E."/>
            <person name="Gao Y."/>
            <person name="Liu J."/>
            <person name="Shao H."/>
            <person name="Ye R."/>
            <person name="Li L."/>
            <person name="Wei W."/>
            <person name="Wang X."/>
            <person name="Wang C."/>
            <person name="Yang T."/>
            <person name="Huo Q."/>
            <person name="Li W."/>
            <person name="Guo W."/>
            <person name="Chen H."/>
            <person name="Zhou L."/>
            <person name="Ni X."/>
            <person name="Tian J."/>
            <person name="Zhou Y."/>
            <person name="Sheng Y."/>
            <person name="Liu T."/>
            <person name="Pan Y."/>
            <person name="Xia L."/>
            <person name="Li J."/>
            <person name="Zhao F."/>
            <person name="Cao W."/>
        </authorList>
    </citation>
    <scope>NUCLEOTIDE SEQUENCE</scope>
    <source>
        <strain evidence="1">Dsil-2018</strain>
    </source>
</reference>
<keyword evidence="2" id="KW-1185">Reference proteome</keyword>
<proteinExistence type="predicted"/>
<dbReference type="Proteomes" id="UP000821865">
    <property type="component" value="Chromosome 10"/>
</dbReference>
<organism evidence="1 2">
    <name type="scientific">Dermacentor silvarum</name>
    <name type="common">Tick</name>
    <dbReference type="NCBI Taxonomy" id="543639"/>
    <lineage>
        <taxon>Eukaryota</taxon>
        <taxon>Metazoa</taxon>
        <taxon>Ecdysozoa</taxon>
        <taxon>Arthropoda</taxon>
        <taxon>Chelicerata</taxon>
        <taxon>Arachnida</taxon>
        <taxon>Acari</taxon>
        <taxon>Parasitiformes</taxon>
        <taxon>Ixodida</taxon>
        <taxon>Ixodoidea</taxon>
        <taxon>Ixodidae</taxon>
        <taxon>Rhipicephalinae</taxon>
        <taxon>Dermacentor</taxon>
    </lineage>
</organism>
<accession>A0ACB8DPA8</accession>
<comment type="caution">
    <text evidence="1">The sequence shown here is derived from an EMBL/GenBank/DDBJ whole genome shotgun (WGS) entry which is preliminary data.</text>
</comment>
<name>A0ACB8DPA8_DERSI</name>
<evidence type="ECO:0000313" key="2">
    <source>
        <dbReference type="Proteomes" id="UP000821865"/>
    </source>
</evidence>
<dbReference type="EMBL" id="CM023479">
    <property type="protein sequence ID" value="KAH7974209.1"/>
    <property type="molecule type" value="Genomic_DNA"/>
</dbReference>
<evidence type="ECO:0000313" key="1">
    <source>
        <dbReference type="EMBL" id="KAH7974209.1"/>
    </source>
</evidence>
<protein>
    <submittedName>
        <fullName evidence="1">Uncharacterized protein</fullName>
    </submittedName>
</protein>